<comment type="caution">
    <text evidence="1">The sequence shown here is derived from an EMBL/GenBank/DDBJ whole genome shotgun (WGS) entry which is preliminary data.</text>
</comment>
<sequence length="93" mass="10245">MTPLNIKLPKCHLENVLRAMMINAWKKNWDEGKSTTSCRKSRFRLPTGAEPKCCSSQATAHSNASLKGSTCPTHQTAAVVKRAPQFSMQQIAS</sequence>
<evidence type="ECO:0000313" key="1">
    <source>
        <dbReference type="EMBL" id="GBN83540.1"/>
    </source>
</evidence>
<keyword evidence="2" id="KW-1185">Reference proteome</keyword>
<accession>A0A4Y2S8H7</accession>
<organism evidence="1 2">
    <name type="scientific">Araneus ventricosus</name>
    <name type="common">Orbweaver spider</name>
    <name type="synonym">Epeira ventricosa</name>
    <dbReference type="NCBI Taxonomy" id="182803"/>
    <lineage>
        <taxon>Eukaryota</taxon>
        <taxon>Metazoa</taxon>
        <taxon>Ecdysozoa</taxon>
        <taxon>Arthropoda</taxon>
        <taxon>Chelicerata</taxon>
        <taxon>Arachnida</taxon>
        <taxon>Araneae</taxon>
        <taxon>Araneomorphae</taxon>
        <taxon>Entelegynae</taxon>
        <taxon>Araneoidea</taxon>
        <taxon>Araneidae</taxon>
        <taxon>Araneus</taxon>
    </lineage>
</organism>
<name>A0A4Y2S8H7_ARAVE</name>
<reference evidence="1 2" key="1">
    <citation type="journal article" date="2019" name="Sci. Rep.">
        <title>Orb-weaving spider Araneus ventricosus genome elucidates the spidroin gene catalogue.</title>
        <authorList>
            <person name="Kono N."/>
            <person name="Nakamura H."/>
            <person name="Ohtoshi R."/>
            <person name="Moran D.A.P."/>
            <person name="Shinohara A."/>
            <person name="Yoshida Y."/>
            <person name="Fujiwara M."/>
            <person name="Mori M."/>
            <person name="Tomita M."/>
            <person name="Arakawa K."/>
        </authorList>
    </citation>
    <scope>NUCLEOTIDE SEQUENCE [LARGE SCALE GENOMIC DNA]</scope>
</reference>
<protein>
    <submittedName>
        <fullName evidence="1">Uncharacterized protein</fullName>
    </submittedName>
</protein>
<gene>
    <name evidence="1" type="ORF">AVEN_206290_1</name>
</gene>
<dbReference type="EMBL" id="BGPR01019997">
    <property type="protein sequence ID" value="GBN83540.1"/>
    <property type="molecule type" value="Genomic_DNA"/>
</dbReference>
<proteinExistence type="predicted"/>
<dbReference type="AlphaFoldDB" id="A0A4Y2S8H7"/>
<evidence type="ECO:0000313" key="2">
    <source>
        <dbReference type="Proteomes" id="UP000499080"/>
    </source>
</evidence>
<dbReference type="Proteomes" id="UP000499080">
    <property type="component" value="Unassembled WGS sequence"/>
</dbReference>